<organism evidence="2 3">
    <name type="scientific">Acer negundo</name>
    <name type="common">Box elder</name>
    <dbReference type="NCBI Taxonomy" id="4023"/>
    <lineage>
        <taxon>Eukaryota</taxon>
        <taxon>Viridiplantae</taxon>
        <taxon>Streptophyta</taxon>
        <taxon>Embryophyta</taxon>
        <taxon>Tracheophyta</taxon>
        <taxon>Spermatophyta</taxon>
        <taxon>Magnoliopsida</taxon>
        <taxon>eudicotyledons</taxon>
        <taxon>Gunneridae</taxon>
        <taxon>Pentapetalae</taxon>
        <taxon>rosids</taxon>
        <taxon>malvids</taxon>
        <taxon>Sapindales</taxon>
        <taxon>Sapindaceae</taxon>
        <taxon>Hippocastanoideae</taxon>
        <taxon>Acereae</taxon>
        <taxon>Acer</taxon>
    </lineage>
</organism>
<name>A0AAD5IM70_ACENE</name>
<dbReference type="AlphaFoldDB" id="A0AAD5IM70"/>
<evidence type="ECO:0000256" key="1">
    <source>
        <dbReference type="SAM" id="MobiDB-lite"/>
    </source>
</evidence>
<reference evidence="2" key="2">
    <citation type="submission" date="2023-02" db="EMBL/GenBank/DDBJ databases">
        <authorList>
            <person name="Swenson N.G."/>
            <person name="Wegrzyn J.L."/>
            <person name="Mcevoy S.L."/>
        </authorList>
    </citation>
    <scope>NUCLEOTIDE SEQUENCE</scope>
    <source>
        <strain evidence="2">91603</strain>
        <tissue evidence="2">Leaf</tissue>
    </source>
</reference>
<comment type="caution">
    <text evidence="2">The sequence shown here is derived from an EMBL/GenBank/DDBJ whole genome shotgun (WGS) entry which is preliminary data.</text>
</comment>
<proteinExistence type="predicted"/>
<dbReference type="EMBL" id="JAJSOW010000105">
    <property type="protein sequence ID" value="KAI9165035.1"/>
    <property type="molecule type" value="Genomic_DNA"/>
</dbReference>
<accession>A0AAD5IM70</accession>
<evidence type="ECO:0000313" key="3">
    <source>
        <dbReference type="Proteomes" id="UP001064489"/>
    </source>
</evidence>
<keyword evidence="3" id="KW-1185">Reference proteome</keyword>
<sequence>MAPKRRAAQSVEEANANRQHSSSTSSNIPRNLYLQPRATAIQDRRRRPFVSNRKPPHGAMNGSYQSKILFRFHTLSRSMAAGS</sequence>
<reference evidence="2" key="1">
    <citation type="journal article" date="2022" name="Plant J.">
        <title>Strategies of tolerance reflected in two North American maple genomes.</title>
        <authorList>
            <person name="McEvoy S.L."/>
            <person name="Sezen U.U."/>
            <person name="Trouern-Trend A."/>
            <person name="McMahon S.M."/>
            <person name="Schaberg P.G."/>
            <person name="Yang J."/>
            <person name="Wegrzyn J.L."/>
            <person name="Swenson N.G."/>
        </authorList>
    </citation>
    <scope>NUCLEOTIDE SEQUENCE</scope>
    <source>
        <strain evidence="2">91603</strain>
    </source>
</reference>
<protein>
    <submittedName>
        <fullName evidence="2">Uncharacterized protein</fullName>
    </submittedName>
</protein>
<feature type="compositionally biased region" description="Polar residues" evidence="1">
    <location>
        <begin position="16"/>
        <end position="29"/>
    </location>
</feature>
<dbReference type="Proteomes" id="UP001064489">
    <property type="component" value="Chromosome 10"/>
</dbReference>
<feature type="region of interest" description="Disordered" evidence="1">
    <location>
        <begin position="1"/>
        <end position="64"/>
    </location>
</feature>
<evidence type="ECO:0000313" key="2">
    <source>
        <dbReference type="EMBL" id="KAI9165035.1"/>
    </source>
</evidence>
<gene>
    <name evidence="2" type="ORF">LWI28_006373</name>
</gene>